<comment type="caution">
    <text evidence="1">The sequence shown here is derived from an EMBL/GenBank/DDBJ whole genome shotgun (WGS) entry which is preliminary data.</text>
</comment>
<reference evidence="1 2" key="1">
    <citation type="submission" date="2019-08" db="EMBL/GenBank/DDBJ databases">
        <title>Formosa sediminis sp. nov., isolated from marine sediment.</title>
        <authorList>
            <person name="Cao W.R."/>
        </authorList>
    </citation>
    <scope>NUCLEOTIDE SEQUENCE [LARGE SCALE GENOMIC DNA]</scope>
    <source>
        <strain evidence="1 2">1494</strain>
    </source>
</reference>
<dbReference type="Pfam" id="PF08907">
    <property type="entry name" value="DUF1853"/>
    <property type="match status" value="1"/>
</dbReference>
<protein>
    <submittedName>
        <fullName evidence="1">DUF1853 family protein</fullName>
    </submittedName>
</protein>
<gene>
    <name evidence="1" type="ORF">FVF61_02420</name>
</gene>
<dbReference type="RefSeq" id="WP_148452870.1">
    <property type="nucleotide sequence ID" value="NZ_VSFC01000012.1"/>
</dbReference>
<dbReference type="OrthoDB" id="1466769at2"/>
<organism evidence="1 2">
    <name type="scientific">Formosa maritima</name>
    <dbReference type="NCBI Taxonomy" id="2592046"/>
    <lineage>
        <taxon>Bacteria</taxon>
        <taxon>Pseudomonadati</taxon>
        <taxon>Bacteroidota</taxon>
        <taxon>Flavobacteriia</taxon>
        <taxon>Flavobacteriales</taxon>
        <taxon>Flavobacteriaceae</taxon>
        <taxon>Formosa</taxon>
    </lineage>
</organism>
<evidence type="ECO:0000313" key="2">
    <source>
        <dbReference type="Proteomes" id="UP000324550"/>
    </source>
</evidence>
<proteinExistence type="predicted"/>
<name>A0A5D0GJB0_9FLAO</name>
<dbReference type="AlphaFoldDB" id="A0A5D0GJB0"/>
<sequence length="269" mass="31959">MNTKSLNLQYQGYLNTPNMWFGNAVYNLQQLEIEAINTSNFNEFIASNLRLGKRVEQFVFHELKHVTYISILAENLQIQQEKHTLGEIDALLLIDNKPVHLEIVYKFYVYDDSVGNTELDHWIGPNRKDSLVEKLVKLKNKQLPLLYHSVTLKYLENYNLEVEQISQQVFFKAQLFVPYLSEKTNYEWVNKDCIIGFYVNKEELIHFKDCKFYIPSKVNWLVESYPQVPWLEYSLFLEKVISILDEQTSPLVWIKHPNGEINKVFIVWW</sequence>
<accession>A0A5D0GJB0</accession>
<dbReference type="EMBL" id="VSFC01000012">
    <property type="protein sequence ID" value="TYA59023.1"/>
    <property type="molecule type" value="Genomic_DNA"/>
</dbReference>
<dbReference type="InterPro" id="IPR015003">
    <property type="entry name" value="DUF1853"/>
</dbReference>
<evidence type="ECO:0000313" key="1">
    <source>
        <dbReference type="EMBL" id="TYA59023.1"/>
    </source>
</evidence>
<dbReference type="Proteomes" id="UP000324550">
    <property type="component" value="Unassembled WGS sequence"/>
</dbReference>
<keyword evidence="2" id="KW-1185">Reference proteome</keyword>